<dbReference type="PANTHER" id="PTHR33112:SF8">
    <property type="entry name" value="HETEROKARYON INCOMPATIBILITY DOMAIN-CONTAINING PROTEIN"/>
    <property type="match status" value="1"/>
</dbReference>
<gene>
    <name evidence="2" type="ORF">BT63DRAFT_461968</name>
</gene>
<evidence type="ECO:0000313" key="2">
    <source>
        <dbReference type="EMBL" id="KAF2674373.1"/>
    </source>
</evidence>
<dbReference type="Proteomes" id="UP000799302">
    <property type="component" value="Unassembled WGS sequence"/>
</dbReference>
<dbReference type="PANTHER" id="PTHR33112">
    <property type="entry name" value="DOMAIN PROTEIN, PUTATIVE-RELATED"/>
    <property type="match status" value="1"/>
</dbReference>
<accession>A0A6A6USC5</accession>
<evidence type="ECO:0000259" key="1">
    <source>
        <dbReference type="Pfam" id="PF06985"/>
    </source>
</evidence>
<name>A0A6A6USC5_9PEZI</name>
<sequence length="157" mass="17620">MPSRKYGFNDDLKVHVFFSPKWLSNILSGNKPRSSLGKANKHPHLCIPSVASWNPSDPFATSSHCWGSDSNQVARLEAVNLQTLIEKIDTSGLPQTFKNAIDITRLFGLRSLWTDSLCIIASTPSTGQFVRICKLDFTDHRVEEILAFFEDRIIVIS</sequence>
<feature type="domain" description="Heterokaryon incompatibility" evidence="1">
    <location>
        <begin position="60"/>
        <end position="122"/>
    </location>
</feature>
<reference evidence="2" key="1">
    <citation type="journal article" date="2020" name="Stud. Mycol.">
        <title>101 Dothideomycetes genomes: a test case for predicting lifestyles and emergence of pathogens.</title>
        <authorList>
            <person name="Haridas S."/>
            <person name="Albert R."/>
            <person name="Binder M."/>
            <person name="Bloem J."/>
            <person name="Labutti K."/>
            <person name="Salamov A."/>
            <person name="Andreopoulos B."/>
            <person name="Baker S."/>
            <person name="Barry K."/>
            <person name="Bills G."/>
            <person name="Bluhm B."/>
            <person name="Cannon C."/>
            <person name="Castanera R."/>
            <person name="Culley D."/>
            <person name="Daum C."/>
            <person name="Ezra D."/>
            <person name="Gonzalez J."/>
            <person name="Henrissat B."/>
            <person name="Kuo A."/>
            <person name="Liang C."/>
            <person name="Lipzen A."/>
            <person name="Lutzoni F."/>
            <person name="Magnuson J."/>
            <person name="Mondo S."/>
            <person name="Nolan M."/>
            <person name="Ohm R."/>
            <person name="Pangilinan J."/>
            <person name="Park H.-J."/>
            <person name="Ramirez L."/>
            <person name="Alfaro M."/>
            <person name="Sun H."/>
            <person name="Tritt A."/>
            <person name="Yoshinaga Y."/>
            <person name="Zwiers L.-H."/>
            <person name="Turgeon B."/>
            <person name="Goodwin S."/>
            <person name="Spatafora J."/>
            <person name="Crous P."/>
            <person name="Grigoriev I."/>
        </authorList>
    </citation>
    <scope>NUCLEOTIDE SEQUENCE</scope>
    <source>
        <strain evidence="2">CBS 115976</strain>
    </source>
</reference>
<dbReference type="InterPro" id="IPR010730">
    <property type="entry name" value="HET"/>
</dbReference>
<keyword evidence="3" id="KW-1185">Reference proteome</keyword>
<dbReference type="OrthoDB" id="2958217at2759"/>
<dbReference type="Pfam" id="PF06985">
    <property type="entry name" value="HET"/>
    <property type="match status" value="1"/>
</dbReference>
<proteinExistence type="predicted"/>
<protein>
    <recommendedName>
        <fullName evidence="1">Heterokaryon incompatibility domain-containing protein</fullName>
    </recommendedName>
</protein>
<evidence type="ECO:0000313" key="3">
    <source>
        <dbReference type="Proteomes" id="UP000799302"/>
    </source>
</evidence>
<organism evidence="2 3">
    <name type="scientific">Microthyrium microscopicum</name>
    <dbReference type="NCBI Taxonomy" id="703497"/>
    <lineage>
        <taxon>Eukaryota</taxon>
        <taxon>Fungi</taxon>
        <taxon>Dikarya</taxon>
        <taxon>Ascomycota</taxon>
        <taxon>Pezizomycotina</taxon>
        <taxon>Dothideomycetes</taxon>
        <taxon>Dothideomycetes incertae sedis</taxon>
        <taxon>Microthyriales</taxon>
        <taxon>Microthyriaceae</taxon>
        <taxon>Microthyrium</taxon>
    </lineage>
</organism>
<dbReference type="EMBL" id="MU004230">
    <property type="protein sequence ID" value="KAF2674373.1"/>
    <property type="molecule type" value="Genomic_DNA"/>
</dbReference>
<dbReference type="AlphaFoldDB" id="A0A6A6USC5"/>